<evidence type="ECO:0000313" key="2">
    <source>
        <dbReference type="EMBL" id="QZN96651.1"/>
    </source>
</evidence>
<dbReference type="PANTHER" id="PTHR12110:SF52">
    <property type="entry name" value="XYLOSE ISOMERASE"/>
    <property type="match status" value="1"/>
</dbReference>
<protein>
    <submittedName>
        <fullName evidence="2">Sugar phosphate isomerase/epimerase</fullName>
    </submittedName>
</protein>
<dbReference type="Gene3D" id="3.20.20.150">
    <property type="entry name" value="Divalent-metal-dependent TIM barrel enzymes"/>
    <property type="match status" value="1"/>
</dbReference>
<dbReference type="PANTHER" id="PTHR12110">
    <property type="entry name" value="HYDROXYPYRUVATE ISOMERASE"/>
    <property type="match status" value="1"/>
</dbReference>
<dbReference type="InterPro" id="IPR050312">
    <property type="entry name" value="IolE/XylAMocC-like"/>
</dbReference>
<keyword evidence="2" id="KW-0413">Isomerase</keyword>
<name>A0ABX9ARK8_9ENTR</name>
<dbReference type="SUPFAM" id="SSF51658">
    <property type="entry name" value="Xylose isomerase-like"/>
    <property type="match status" value="1"/>
</dbReference>
<dbReference type="InterPro" id="IPR013022">
    <property type="entry name" value="Xyl_isomerase-like_TIM-brl"/>
</dbReference>
<feature type="domain" description="Xylose isomerase-like TIM barrel" evidence="1">
    <location>
        <begin position="30"/>
        <end position="255"/>
    </location>
</feature>
<dbReference type="GO" id="GO:0016853">
    <property type="term" value="F:isomerase activity"/>
    <property type="evidence" value="ECO:0007669"/>
    <property type="project" value="UniProtKB-KW"/>
</dbReference>
<dbReference type="Pfam" id="PF01261">
    <property type="entry name" value="AP_endonuc_2"/>
    <property type="match status" value="1"/>
</dbReference>
<evidence type="ECO:0000313" key="3">
    <source>
        <dbReference type="Proteomes" id="UP000825886"/>
    </source>
</evidence>
<organism evidence="2 3">
    <name type="scientific">Symbiopectobacterium purcellii</name>
    <dbReference type="NCBI Taxonomy" id="2871826"/>
    <lineage>
        <taxon>Bacteria</taxon>
        <taxon>Pseudomonadati</taxon>
        <taxon>Pseudomonadota</taxon>
        <taxon>Gammaproteobacteria</taxon>
        <taxon>Enterobacterales</taxon>
        <taxon>Enterobacteriaceae</taxon>
    </lineage>
</organism>
<gene>
    <name evidence="2" type="ORF">K6K13_04235</name>
</gene>
<evidence type="ECO:0000259" key="1">
    <source>
        <dbReference type="Pfam" id="PF01261"/>
    </source>
</evidence>
<dbReference type="InterPro" id="IPR036237">
    <property type="entry name" value="Xyl_isomerase-like_sf"/>
</dbReference>
<dbReference type="EMBL" id="CP081864">
    <property type="protein sequence ID" value="QZN96651.1"/>
    <property type="molecule type" value="Genomic_DNA"/>
</dbReference>
<reference evidence="2 3" key="1">
    <citation type="submission" date="2021-08" db="EMBL/GenBank/DDBJ databases">
        <title>Culture and genomic analysis of Symbiopectobacterium purcellii sp. nov. gen. nov., isolated from the leafhopper Empoasca decipiens.</title>
        <authorList>
            <person name="Nadal-Jimenez P."/>
            <person name="Siozios S."/>
            <person name="Halliday N."/>
            <person name="Camara M."/>
            <person name="Hurst G.D.D."/>
        </authorList>
    </citation>
    <scope>NUCLEOTIDE SEQUENCE [LARGE SCALE GENOMIC DNA]</scope>
    <source>
        <strain evidence="2 3">SyEd1</strain>
    </source>
</reference>
<sequence>MAIGLSTYAFFWRMSSRVPDPMGLEAMLDHTAESGATVFQICDYAPVEALSCAELEKLRQRAEDLSVRLELGTRGLETAHLTRYLALAQALDVRFIRTMFNSVTHQPTPDEARELLRIIVPQAEQQDVQFGLETYEQVKTRTLLEVVDAIDSPALGICLDPGNCVAALEHPCDVIDMTARRVVNLHIKDFAFARQNGWVGFTYSGSPLGTGLLDYDHLQNAVRPNERHINQVVEHWLPWQSTPEETCRQEAAWTTQSLNFLFARNPQAGLR</sequence>
<keyword evidence="3" id="KW-1185">Reference proteome</keyword>
<proteinExistence type="predicted"/>
<accession>A0ABX9ARK8</accession>
<dbReference type="RefSeq" id="WP_222159678.1">
    <property type="nucleotide sequence ID" value="NZ_CP081864.1"/>
</dbReference>
<dbReference type="Proteomes" id="UP000825886">
    <property type="component" value="Chromosome"/>
</dbReference>